<dbReference type="RefSeq" id="WP_186676732.1">
    <property type="nucleotide sequence ID" value="NZ_JABWRY020000001.1"/>
</dbReference>
<evidence type="ECO:0000313" key="4">
    <source>
        <dbReference type="Proteomes" id="UP001377692"/>
    </source>
</evidence>
<comment type="caution">
    <text evidence="3">The sequence shown here is derived from an EMBL/GenBank/DDBJ whole genome shotgun (WGS) entry which is preliminary data.</text>
</comment>
<dbReference type="Proteomes" id="UP001377692">
    <property type="component" value="Unassembled WGS sequence"/>
</dbReference>
<proteinExistence type="predicted"/>
<sequence>MPEISADNASLIHSIATTTAIIAALVSACAVILAHLTSEVQSSESDRSMAEASQLIATANQSAAQSQLKIEELLQQNAALTAQLDAAKKERQAIEHRLRPRKLTAQAQAAFQALAAALAKDKVAPTVLLNIVRNDDEALAFSKQIAVALTKAGVRVQIKQLMLTKEATGVQAVLYDSPGSQQIERALRAANFATDISRSSQTPKINIDDDDKPVISAFINVFPKEMSLTDTAAPHAD</sequence>
<feature type="transmembrane region" description="Helical" evidence="2">
    <location>
        <begin position="12"/>
        <end position="37"/>
    </location>
</feature>
<keyword evidence="2" id="KW-0812">Transmembrane</keyword>
<feature type="coiled-coil region" evidence="1">
    <location>
        <begin position="56"/>
        <end position="97"/>
    </location>
</feature>
<evidence type="ECO:0000256" key="1">
    <source>
        <dbReference type="SAM" id="Coils"/>
    </source>
</evidence>
<reference evidence="3 4" key="1">
    <citation type="submission" date="2024-02" db="EMBL/GenBank/DDBJ databases">
        <title>Identification of pathogenicity and growth-promoting functions of Pseudomonas putida variants.</title>
        <authorList>
            <person name="Sun J."/>
        </authorList>
    </citation>
    <scope>NUCLEOTIDE SEQUENCE [LARGE SCALE GENOMIC DNA]</scope>
    <source>
        <strain evidence="3 4">A04</strain>
    </source>
</reference>
<evidence type="ECO:0000313" key="3">
    <source>
        <dbReference type="EMBL" id="MEJ5904718.1"/>
    </source>
</evidence>
<protein>
    <submittedName>
        <fullName evidence="3">Uncharacterized protein</fullName>
    </submittedName>
</protein>
<keyword evidence="2" id="KW-0472">Membrane</keyword>
<keyword evidence="4" id="KW-1185">Reference proteome</keyword>
<evidence type="ECO:0000256" key="2">
    <source>
        <dbReference type="SAM" id="Phobius"/>
    </source>
</evidence>
<keyword evidence="1" id="KW-0175">Coiled coil</keyword>
<accession>A0ABU8R4B0</accession>
<name>A0ABU8R4B0_9PSED</name>
<dbReference type="EMBL" id="JBBHLD010000005">
    <property type="protein sequence ID" value="MEJ5904718.1"/>
    <property type="molecule type" value="Genomic_DNA"/>
</dbReference>
<gene>
    <name evidence="3" type="ORF">V7V80_08525</name>
</gene>
<organism evidence="3 4">
    <name type="scientific">Pseudomonas kermanshahensis</name>
    <dbReference type="NCBI Taxonomy" id="2745482"/>
    <lineage>
        <taxon>Bacteria</taxon>
        <taxon>Pseudomonadati</taxon>
        <taxon>Pseudomonadota</taxon>
        <taxon>Gammaproteobacteria</taxon>
        <taxon>Pseudomonadales</taxon>
        <taxon>Pseudomonadaceae</taxon>
        <taxon>Pseudomonas</taxon>
    </lineage>
</organism>
<keyword evidence="2" id="KW-1133">Transmembrane helix</keyword>